<dbReference type="STRING" id="257708.RGI145_13485"/>
<evidence type="ECO:0000313" key="2">
    <source>
        <dbReference type="EMBL" id="APT57978.1"/>
    </source>
</evidence>
<accession>A0A1L7AGR0</accession>
<feature type="compositionally biased region" description="Basic and acidic residues" evidence="1">
    <location>
        <begin position="123"/>
        <end position="134"/>
    </location>
</feature>
<gene>
    <name evidence="2" type="ORF">RGI145_13485</name>
</gene>
<evidence type="ECO:0000313" key="3">
    <source>
        <dbReference type="Proteomes" id="UP000185494"/>
    </source>
</evidence>
<dbReference type="PANTHER" id="PTHR37827">
    <property type="entry name" value="TUDOR DOMAIN-CONTAINING PROTEIN"/>
    <property type="match status" value="1"/>
</dbReference>
<dbReference type="KEGG" id="rgi:RGI145_13485"/>
<proteinExistence type="predicted"/>
<protein>
    <submittedName>
        <fullName evidence="2">Restriction endonuclease</fullName>
    </submittedName>
</protein>
<dbReference type="AlphaFoldDB" id="A0A1L7AGR0"/>
<feature type="compositionally biased region" description="Basic residues" evidence="1">
    <location>
        <begin position="1"/>
        <end position="10"/>
    </location>
</feature>
<name>A0A1L7AGR0_9PROT</name>
<dbReference type="GO" id="GO:0004519">
    <property type="term" value="F:endonuclease activity"/>
    <property type="evidence" value="ECO:0007669"/>
    <property type="project" value="UniProtKB-KW"/>
</dbReference>
<dbReference type="eggNOG" id="COG1403">
    <property type="taxonomic scope" value="Bacteria"/>
</dbReference>
<sequence>MTPVPRRSRRANPSERQHPPPGPALGEEPVCALCLRPIPAQARSSRHHLIPRLKGGTHKGTVRLHQICHSAIHARFSEAELARHFSDPEALRGEARLADFLRWIAGRPPDFHAPTRIPRGAGRRGDPCRSGRRR</sequence>
<dbReference type="RefSeq" id="WP_075798783.1">
    <property type="nucleotide sequence ID" value="NZ_CP015583.1"/>
</dbReference>
<dbReference type="PANTHER" id="PTHR37827:SF1">
    <property type="entry name" value="HNH DOMAIN-CONTAINING PROTEIN"/>
    <property type="match status" value="1"/>
</dbReference>
<feature type="region of interest" description="Disordered" evidence="1">
    <location>
        <begin position="1"/>
        <end position="27"/>
    </location>
</feature>
<keyword evidence="2" id="KW-0255">Endonuclease</keyword>
<dbReference type="EMBL" id="CP015583">
    <property type="protein sequence ID" value="APT57978.1"/>
    <property type="molecule type" value="Genomic_DNA"/>
</dbReference>
<reference evidence="2 3" key="1">
    <citation type="submission" date="2016-05" db="EMBL/GenBank/DDBJ databases">
        <title>Complete Genome and Methylome Analysis of Psychrotrophic Bacterial Isolates from Antarctic Lake Untersee.</title>
        <authorList>
            <person name="Fomenkov A."/>
            <person name="Akimov V.N."/>
            <person name="Vasilyeva L.V."/>
            <person name="Andersen D."/>
            <person name="Vincze T."/>
            <person name="Roberts R.J."/>
        </authorList>
    </citation>
    <scope>NUCLEOTIDE SEQUENCE [LARGE SCALE GENOMIC DNA]</scope>
    <source>
        <strain evidence="2 3">U14-5</strain>
    </source>
</reference>
<dbReference type="Proteomes" id="UP000185494">
    <property type="component" value="Chromosome 1"/>
</dbReference>
<evidence type="ECO:0000256" key="1">
    <source>
        <dbReference type="SAM" id="MobiDB-lite"/>
    </source>
</evidence>
<organism evidence="2 3">
    <name type="scientific">Roseomonas gilardii</name>
    <dbReference type="NCBI Taxonomy" id="257708"/>
    <lineage>
        <taxon>Bacteria</taxon>
        <taxon>Pseudomonadati</taxon>
        <taxon>Pseudomonadota</taxon>
        <taxon>Alphaproteobacteria</taxon>
        <taxon>Acetobacterales</taxon>
        <taxon>Roseomonadaceae</taxon>
        <taxon>Roseomonas</taxon>
    </lineage>
</organism>
<keyword evidence="2" id="KW-0540">Nuclease</keyword>
<feature type="region of interest" description="Disordered" evidence="1">
    <location>
        <begin position="111"/>
        <end position="134"/>
    </location>
</feature>
<keyword evidence="2" id="KW-0378">Hydrolase</keyword>